<feature type="signal peptide" evidence="1">
    <location>
        <begin position="1"/>
        <end position="17"/>
    </location>
</feature>
<protein>
    <submittedName>
        <fullName evidence="2">Chemosensory protein CSP2</fullName>
    </submittedName>
</protein>
<sequence length="107" mass="12407">MRLLILLSLGLFAGTMAGDIEDMFKVDPEPLLKDQDKWKVLFECLMDRAPCGEYQIVRDTLPKVLASKCEQCTPEQKEKLDNVVKAYLDKYPKDYAEIMNKYFPKPE</sequence>
<name>A0A345BEM8_9NEOP</name>
<dbReference type="InterPro" id="IPR005055">
    <property type="entry name" value="A10/PebIII"/>
</dbReference>
<accession>A0A345BEM8</accession>
<dbReference type="Pfam" id="PF03392">
    <property type="entry name" value="OS-D"/>
    <property type="match status" value="1"/>
</dbReference>
<keyword evidence="1" id="KW-0732">Signal</keyword>
<dbReference type="SUPFAM" id="SSF100910">
    <property type="entry name" value="Chemosensory protein Csp2"/>
    <property type="match status" value="1"/>
</dbReference>
<dbReference type="EMBL" id="MG788184">
    <property type="protein sequence ID" value="AXF48702.1"/>
    <property type="molecule type" value="mRNA"/>
</dbReference>
<dbReference type="Gene3D" id="1.10.2080.10">
    <property type="entry name" value="Insect odorant-binding protein A10/Ejaculatory bulb-specific protein 3"/>
    <property type="match status" value="1"/>
</dbReference>
<proteinExistence type="evidence at transcript level"/>
<reference evidence="2" key="1">
    <citation type="journal article" date="2018" name="Comp. Biochem. Physiol. Part D Genomics Proteomics">
        <title>Analysis of the grapevine moth Lobesia botrana antennal transcriptome and expression of odorant-binding and chemosensory proteins.</title>
        <authorList>
            <person name="Rojas V."/>
            <person name="Jimenez H."/>
            <person name="Palma-Millanao R."/>
            <person name="Gonzalez-Gonzalez A."/>
            <person name="Machuca J."/>
            <person name="Godoy R."/>
            <person name="Ceballos R."/>
            <person name="Mutis A."/>
            <person name="Venthur H."/>
        </authorList>
    </citation>
    <scope>NUCLEOTIDE SEQUENCE</scope>
</reference>
<dbReference type="AlphaFoldDB" id="A0A345BEM8"/>
<feature type="chain" id="PRO_5016566223" evidence="1">
    <location>
        <begin position="18"/>
        <end position="107"/>
    </location>
</feature>
<evidence type="ECO:0000256" key="1">
    <source>
        <dbReference type="SAM" id="SignalP"/>
    </source>
</evidence>
<organism evidence="2">
    <name type="scientific">Lobesia botrana</name>
    <dbReference type="NCBI Taxonomy" id="209534"/>
    <lineage>
        <taxon>Eukaryota</taxon>
        <taxon>Metazoa</taxon>
        <taxon>Ecdysozoa</taxon>
        <taxon>Arthropoda</taxon>
        <taxon>Hexapoda</taxon>
        <taxon>Insecta</taxon>
        <taxon>Pterygota</taxon>
        <taxon>Neoptera</taxon>
        <taxon>Endopterygota</taxon>
        <taxon>Lepidoptera</taxon>
        <taxon>Glossata</taxon>
        <taxon>Ditrysia</taxon>
        <taxon>Tortricoidea</taxon>
        <taxon>Tortricidae</taxon>
        <taxon>Olethreutinae</taxon>
        <taxon>Olethreutini</taxon>
        <taxon>Lobesia</taxon>
    </lineage>
</organism>
<dbReference type="PANTHER" id="PTHR11257">
    <property type="entry name" value="CHEMOSENSORY PROTEIN-RELATED"/>
    <property type="match status" value="1"/>
</dbReference>
<evidence type="ECO:0000313" key="2">
    <source>
        <dbReference type="EMBL" id="AXF48702.1"/>
    </source>
</evidence>
<dbReference type="InterPro" id="IPR036682">
    <property type="entry name" value="OS_D_A10/PebIII_sf"/>
</dbReference>